<sequence length="132" mass="15066">MGDHCVFCYPELDRDQRIVMSNETCLFLQLHSAQKEGAPLNGSGVIVPKQHRDNTFDLTKEKWNDIFSLLKLVKERLDETVKPDGYNIGWNCGEVAGQHLFHAHLHVLPRYKDEPMAGKGIRYLFKNQGGSL</sequence>
<dbReference type="GO" id="GO:0008168">
    <property type="term" value="F:methyltransferase activity"/>
    <property type="evidence" value="ECO:0007669"/>
    <property type="project" value="UniProtKB-KW"/>
</dbReference>
<keyword evidence="3" id="KW-0808">Transferase</keyword>
<comment type="caution">
    <text evidence="3">The sequence shown here is derived from an EMBL/GenBank/DDBJ whole genome shotgun (WGS) entry which is preliminary data.</text>
</comment>
<evidence type="ECO:0000256" key="1">
    <source>
        <dbReference type="PROSITE-ProRule" id="PRU00464"/>
    </source>
</evidence>
<proteinExistence type="predicted"/>
<dbReference type="Gene3D" id="3.30.428.10">
    <property type="entry name" value="HIT-like"/>
    <property type="match status" value="1"/>
</dbReference>
<evidence type="ECO:0000259" key="2">
    <source>
        <dbReference type="PROSITE" id="PS51084"/>
    </source>
</evidence>
<gene>
    <name evidence="3" type="ORF">MKY91_04590</name>
</gene>
<evidence type="ECO:0000313" key="4">
    <source>
        <dbReference type="Proteomes" id="UP001418796"/>
    </source>
</evidence>
<accession>A0ABU9VEW2</accession>
<dbReference type="InterPro" id="IPR052908">
    <property type="entry name" value="AP-4-A_phosphorylase"/>
</dbReference>
<dbReference type="PROSITE" id="PS51084">
    <property type="entry name" value="HIT_2"/>
    <property type="match status" value="1"/>
</dbReference>
<dbReference type="InterPro" id="IPR011146">
    <property type="entry name" value="HIT-like"/>
</dbReference>
<organism evidence="3 4">
    <name type="scientific">Alkalicoccobacillus gibsonii</name>
    <dbReference type="NCBI Taxonomy" id="79881"/>
    <lineage>
        <taxon>Bacteria</taxon>
        <taxon>Bacillati</taxon>
        <taxon>Bacillota</taxon>
        <taxon>Bacilli</taxon>
        <taxon>Bacillales</taxon>
        <taxon>Bacillaceae</taxon>
        <taxon>Alkalicoccobacillus</taxon>
    </lineage>
</organism>
<feature type="short sequence motif" description="Histidine triad motif" evidence="1">
    <location>
        <begin position="102"/>
        <end position="106"/>
    </location>
</feature>
<dbReference type="InterPro" id="IPR036265">
    <property type="entry name" value="HIT-like_sf"/>
</dbReference>
<dbReference type="GO" id="GO:0032259">
    <property type="term" value="P:methylation"/>
    <property type="evidence" value="ECO:0007669"/>
    <property type="project" value="UniProtKB-KW"/>
</dbReference>
<dbReference type="PANTHER" id="PTHR42997:SF1">
    <property type="entry name" value="AP-4-A PHOSPHORYLASE"/>
    <property type="match status" value="1"/>
</dbReference>
<keyword evidence="3" id="KW-0489">Methyltransferase</keyword>
<reference evidence="3 4" key="1">
    <citation type="submission" date="2024-03" db="EMBL/GenBank/DDBJ databases">
        <title>Bacilli Hybrid Assemblies.</title>
        <authorList>
            <person name="Kovac J."/>
        </authorList>
    </citation>
    <scope>NUCLEOTIDE SEQUENCE [LARGE SCALE GENOMIC DNA]</scope>
    <source>
        <strain evidence="3 4">FSL R7-0666</strain>
    </source>
</reference>
<dbReference type="Pfam" id="PF01230">
    <property type="entry name" value="HIT"/>
    <property type="match status" value="1"/>
</dbReference>
<dbReference type="Proteomes" id="UP001418796">
    <property type="component" value="Unassembled WGS sequence"/>
</dbReference>
<evidence type="ECO:0000313" key="3">
    <source>
        <dbReference type="EMBL" id="MEN0642441.1"/>
    </source>
</evidence>
<keyword evidence="4" id="KW-1185">Reference proteome</keyword>
<dbReference type="EC" id="2.1.1.-" evidence="3"/>
<dbReference type="RefSeq" id="WP_343129564.1">
    <property type="nucleotide sequence ID" value="NZ_JBCITK010000001.1"/>
</dbReference>
<dbReference type="SUPFAM" id="SSF54197">
    <property type="entry name" value="HIT-like"/>
    <property type="match status" value="1"/>
</dbReference>
<name>A0ABU9VEW2_9BACI</name>
<feature type="domain" description="HIT" evidence="2">
    <location>
        <begin position="42"/>
        <end position="117"/>
    </location>
</feature>
<dbReference type="PANTHER" id="PTHR42997">
    <property type="entry name" value="HIT FAMILY HYDROLASE"/>
    <property type="match status" value="1"/>
</dbReference>
<dbReference type="EMBL" id="JBCITK010000001">
    <property type="protein sequence ID" value="MEN0642441.1"/>
    <property type="molecule type" value="Genomic_DNA"/>
</dbReference>
<protein>
    <submittedName>
        <fullName evidence="3">HIT family protein</fullName>
        <ecNumber evidence="3">2.1.1.-</ecNumber>
    </submittedName>
</protein>